<dbReference type="Proteomes" id="UP000003303">
    <property type="component" value="Unassembled WGS sequence"/>
</dbReference>
<sequence length="421" mass="48269">MLPHRILLLTDLLPPQFAPRITALLQRLPQQEWQVDVVSEEIRGDHQGSHGSVERTSSLPAHRLERVPLAPKRGRSLYALADALWQVKSRRFVRHLRQHYDLTQYELIVGMSYRTFPLPAVARLARQTGLPAVMDCRDIVEEYTPEGFLPAPLPRWLPLRRKLYSWLRARFIKARTEALRQASAIVTVSEWHRNLLQELHPEQRVLCIPNGYDEGLFVAQPERSPQLPLRIVYTGRLLSLEMRDPTLLLEALQEEALDKWVQRGAVEVHWYCDNASQQLLEQLLEAYSPSVRAAQHFHAMVPYAEVPKLLAQADMLLLLGRREQPEGPHGMVTTKLFEAMAMRRPILMVESDESVVAQILRAHGGALAATDVAQVVAFVARHLERLERGEALPRETFTDHYQQYTRGAMAEAFVQLFRTLV</sequence>
<dbReference type="EMBL" id="ACLR01000176">
    <property type="protein sequence ID" value="EEK16565.1"/>
    <property type="molecule type" value="Genomic_DNA"/>
</dbReference>
<dbReference type="InterPro" id="IPR050194">
    <property type="entry name" value="Glycosyltransferase_grp1"/>
</dbReference>
<gene>
    <name evidence="2" type="ORF">PORUE0001_1330</name>
</gene>
<name>C2MCL4_9PORP</name>
<dbReference type="PANTHER" id="PTHR45947">
    <property type="entry name" value="SULFOQUINOVOSYL TRANSFERASE SQD2"/>
    <property type="match status" value="1"/>
</dbReference>
<evidence type="ECO:0000259" key="1">
    <source>
        <dbReference type="Pfam" id="PF13579"/>
    </source>
</evidence>
<protein>
    <recommendedName>
        <fullName evidence="1">Glycosyltransferase subfamily 4-like N-terminal domain-containing protein</fullName>
    </recommendedName>
</protein>
<dbReference type="Pfam" id="PF13692">
    <property type="entry name" value="Glyco_trans_1_4"/>
    <property type="match status" value="1"/>
</dbReference>
<comment type="caution">
    <text evidence="2">The sequence shown here is derived from an EMBL/GenBank/DDBJ whole genome shotgun (WGS) entry which is preliminary data.</text>
</comment>
<dbReference type="Gene3D" id="3.40.50.2000">
    <property type="entry name" value="Glycogen Phosphorylase B"/>
    <property type="match status" value="2"/>
</dbReference>
<dbReference type="PANTHER" id="PTHR45947:SF3">
    <property type="entry name" value="SULFOQUINOVOSYL TRANSFERASE SQD2"/>
    <property type="match status" value="1"/>
</dbReference>
<dbReference type="STRING" id="596327.PORUE0001_1330"/>
<feature type="domain" description="Glycosyltransferase subfamily 4-like N-terminal" evidence="1">
    <location>
        <begin position="19"/>
        <end position="211"/>
    </location>
</feature>
<evidence type="ECO:0000313" key="3">
    <source>
        <dbReference type="Proteomes" id="UP000003303"/>
    </source>
</evidence>
<proteinExistence type="predicted"/>
<dbReference type="Pfam" id="PF13579">
    <property type="entry name" value="Glyco_trans_4_4"/>
    <property type="match status" value="1"/>
</dbReference>
<dbReference type="SUPFAM" id="SSF53756">
    <property type="entry name" value="UDP-Glycosyltransferase/glycogen phosphorylase"/>
    <property type="match status" value="1"/>
</dbReference>
<dbReference type="OrthoDB" id="9794575at2"/>
<evidence type="ECO:0000313" key="2">
    <source>
        <dbReference type="EMBL" id="EEK16565.1"/>
    </source>
</evidence>
<dbReference type="eggNOG" id="COG0438">
    <property type="taxonomic scope" value="Bacteria"/>
</dbReference>
<dbReference type="GO" id="GO:0016757">
    <property type="term" value="F:glycosyltransferase activity"/>
    <property type="evidence" value="ECO:0007669"/>
    <property type="project" value="UniProtKB-ARBA"/>
</dbReference>
<dbReference type="RefSeq" id="WP_007365579.1">
    <property type="nucleotide sequence ID" value="NZ_ACLR01000176.1"/>
</dbReference>
<dbReference type="AlphaFoldDB" id="C2MCL4"/>
<organism evidence="2 3">
    <name type="scientific">Porphyromonas uenonis 60-3</name>
    <dbReference type="NCBI Taxonomy" id="596327"/>
    <lineage>
        <taxon>Bacteria</taxon>
        <taxon>Pseudomonadati</taxon>
        <taxon>Bacteroidota</taxon>
        <taxon>Bacteroidia</taxon>
        <taxon>Bacteroidales</taxon>
        <taxon>Porphyromonadaceae</taxon>
        <taxon>Porphyromonas</taxon>
    </lineage>
</organism>
<reference evidence="2 3" key="1">
    <citation type="submission" date="2009-04" db="EMBL/GenBank/DDBJ databases">
        <authorList>
            <person name="Sebastian Y."/>
            <person name="Madupu R."/>
            <person name="Durkin A.S."/>
            <person name="Torralba M."/>
            <person name="Methe B."/>
            <person name="Sutton G.G."/>
            <person name="Strausberg R.L."/>
            <person name="Nelson K.E."/>
        </authorList>
    </citation>
    <scope>NUCLEOTIDE SEQUENCE [LARGE SCALE GENOMIC DNA]</scope>
    <source>
        <strain evidence="2 3">60-3</strain>
    </source>
</reference>
<accession>C2MCL4</accession>
<keyword evidence="3" id="KW-1185">Reference proteome</keyword>
<dbReference type="InterPro" id="IPR028098">
    <property type="entry name" value="Glyco_trans_4-like_N"/>
</dbReference>